<evidence type="ECO:0000256" key="6">
    <source>
        <dbReference type="SAM" id="Coils"/>
    </source>
</evidence>
<feature type="coiled-coil region" evidence="6">
    <location>
        <begin position="1529"/>
        <end position="1559"/>
    </location>
</feature>
<protein>
    <recommendedName>
        <fullName evidence="9">Ion transport domain-containing protein</fullName>
    </recommendedName>
</protein>
<dbReference type="GO" id="GO:0005216">
    <property type="term" value="F:monoatomic ion channel activity"/>
    <property type="evidence" value="ECO:0007669"/>
    <property type="project" value="InterPro"/>
</dbReference>
<evidence type="ECO:0000256" key="1">
    <source>
        <dbReference type="ARBA" id="ARBA00004141"/>
    </source>
</evidence>
<feature type="transmembrane region" description="Helical" evidence="8">
    <location>
        <begin position="710"/>
        <end position="731"/>
    </location>
</feature>
<dbReference type="Proteomes" id="UP000039865">
    <property type="component" value="Unassembled WGS sequence"/>
</dbReference>
<feature type="compositionally biased region" description="Polar residues" evidence="7">
    <location>
        <begin position="213"/>
        <end position="222"/>
    </location>
</feature>
<dbReference type="OrthoDB" id="197980at2759"/>
<sequence>MGNQQAKKYQQTVEFEENQGSQPPPDQFNKNKQNVQNLSQIFENKKSSSMSIKDLNRSMSNNLNPKKKLTSNIRLQGLSNFILLKQQGIGNPTSPIKNVINQLPQNNNLVEALVQAIVKKYNFRLTINDFSTPLLAAIFKKDQSQIKHRLKDLNDQLDQQKSQYEMTLGFWLAIHLETIEVCTFMIQRVPFLKKIVGSILKKGQDNKMLSHISRGNSRVNTKQDTKVGNGKRKNSDSQQIEPLIGMKIKKDKLLNEFDNENNDELLTPTEIVQEKSTKIEQKSISTIKKKQQLSKEAVSSDLSNLIPTEVQVNTEAANSLFENFSDITELIEVKTILRNEFPTLMTNLLRVALKNEETKVSQVIIAYYKTSVTKDIILRAIENDQLDFMYYMFGFGKNFIYNQKTRKSKQLTFMKLFKYIREIKQNSDEFKDAIKEICEWKLQHSGDNFLQALLTFGQDDLAIQYMGSFGHNLNEQLLIFCIESQNLKFLKEDQVVEKLLFYLNQGTRTNYILDIMSLIDISVGRNRQIKDIMDVFVEFAESNYEKNQLNLSYNPILTIVMSCEILNKVSSVRRKFENESKRIVQQLLRLGEMYISKTTDEKQYEKLILDKDIQDRPVLKIISKNNFERLMDENDPKAENLMNKIWRGNEATNCDGNIFGFSNMSNIVFKPFKKLLYSKQNGIMEIASNSFEPNFKVDYIIQHRYRSKSIYFYFTKELYCALMMLIIFQWLNYQYLTLISIANDVIEVSATDDTAVTGVIGGTLRYLQSLLEQSLKDQQEELSDLQKSGNIIYNLGIVSYLFSFALLFQLFLKFIFNHYSKSKLPFDKWVILDSLSAVLNIIAVQVIERVRLDQLLDGNFKDVMDYFMIFVLAFSWIRFFMYFLVVRSISKLLLTLIEMVEDTISFFFIVSCFIVIMSSIFTTLYQDISPEKFGSLTTTVRTLFDAALAVYSYDGLGGRTLSYSVLMIFHVFFSNVLLLNYLIAILSTTYENMKQSGIFKYKKNLYQYCERFITCFEEPAYGELVLHPPPLSYGCIILLPFVRNRRKMLKLSRLFSMVMFWIENCIFIPFFILFEIIMIPLAYLKTALSILLFIDSGVFRKIFVLAIWLTFGFFIDFYLVYKDIQNVIHILLHPKGFQQNIWQQFQDDTLPIETQIDLLNLARDSVISLFKTLKRHFKGDSPSREAKRQRRSEQKRLSKFQKDPLNLKPNSNGASLGNEHSLMDYDDDESRPDDKTSKPGKLKHEAKVVENAGMEFPEDKSSQMSVDLSDEDSDIENFVIEDELFELEQSMSYNPNDQNCLYVVKKSAIVEDWKIRRKLQLDSKRNFKNQNSLRGNINGDTKQTKSIRAYSLFVPNEDQNLIKEEIKRDDDDESQIDRGLQSKINDKFGQGRRSRFVPVDNLLNLINRKRKNQDQTQNNQPKLIQNISKTQNLDKQGSQNPASEFEIDPSPQELKCINQFFNNFVIVSESSLSEHIDIVMFLRALPDRINAENIHKVKLFNFKIFQESLIAFQNLDLVNPFEYFDEKNRERVQQVKERLSEQRNNLEQVRDIVKFVKRKMYNHEGVMRNDEHKLTDMQSLSQSRSLKKKQTYSNQGATPISSRVGPLSKIHGSSQNLNNNLIQIQSQMNSNRLNIKGSLSPIPVTNQFFEKQTPAFEETKSKFSQGFSNN</sequence>
<organism evidence="10 11">
    <name type="scientific">Stylonychia lemnae</name>
    <name type="common">Ciliate</name>
    <dbReference type="NCBI Taxonomy" id="5949"/>
    <lineage>
        <taxon>Eukaryota</taxon>
        <taxon>Sar</taxon>
        <taxon>Alveolata</taxon>
        <taxon>Ciliophora</taxon>
        <taxon>Intramacronucleata</taxon>
        <taxon>Spirotrichea</taxon>
        <taxon>Stichotrichia</taxon>
        <taxon>Sporadotrichida</taxon>
        <taxon>Oxytrichidae</taxon>
        <taxon>Stylonychinae</taxon>
        <taxon>Stylonychia</taxon>
    </lineage>
</organism>
<gene>
    <name evidence="10" type="primary">Contig12379.g13220</name>
    <name evidence="10" type="ORF">STYLEM_4740</name>
</gene>
<dbReference type="GO" id="GO:0005886">
    <property type="term" value="C:plasma membrane"/>
    <property type="evidence" value="ECO:0007669"/>
    <property type="project" value="TreeGrafter"/>
</dbReference>
<feature type="compositionally biased region" description="Polar residues" evidence="7">
    <location>
        <begin position="1"/>
        <end position="21"/>
    </location>
</feature>
<evidence type="ECO:0000256" key="5">
    <source>
        <dbReference type="ARBA" id="ARBA00023136"/>
    </source>
</evidence>
<feature type="transmembrane region" description="Helical" evidence="8">
    <location>
        <begin position="906"/>
        <end position="925"/>
    </location>
</feature>
<feature type="compositionally biased region" description="Basic and acidic residues" evidence="7">
    <location>
        <begin position="1232"/>
        <end position="1246"/>
    </location>
</feature>
<evidence type="ECO:0000313" key="11">
    <source>
        <dbReference type="Proteomes" id="UP000039865"/>
    </source>
</evidence>
<accession>A0A078A0T0</accession>
<dbReference type="InterPro" id="IPR024862">
    <property type="entry name" value="TRPV"/>
</dbReference>
<feature type="domain" description="Ion transport" evidence="9">
    <location>
        <begin position="790"/>
        <end position="995"/>
    </location>
</feature>
<evidence type="ECO:0000313" key="10">
    <source>
        <dbReference type="EMBL" id="CDW75745.1"/>
    </source>
</evidence>
<dbReference type="InterPro" id="IPR005821">
    <property type="entry name" value="Ion_trans_dom"/>
</dbReference>
<keyword evidence="11" id="KW-1185">Reference proteome</keyword>
<comment type="subcellular location">
    <subcellularLocation>
        <location evidence="1">Membrane</location>
        <topology evidence="1">Multi-pass membrane protein</topology>
    </subcellularLocation>
</comment>
<keyword evidence="6" id="KW-0175">Coiled coil</keyword>
<evidence type="ECO:0000256" key="4">
    <source>
        <dbReference type="ARBA" id="ARBA00022989"/>
    </source>
</evidence>
<feature type="region of interest" description="Disordered" evidence="7">
    <location>
        <begin position="1179"/>
        <end position="1246"/>
    </location>
</feature>
<feature type="compositionally biased region" description="Polar residues" evidence="7">
    <location>
        <begin position="1591"/>
        <end position="1601"/>
    </location>
</feature>
<name>A0A078A0T0_STYLE</name>
<evidence type="ECO:0000256" key="7">
    <source>
        <dbReference type="SAM" id="MobiDB-lite"/>
    </source>
</evidence>
<feature type="region of interest" description="Disordered" evidence="7">
    <location>
        <begin position="213"/>
        <end position="239"/>
    </location>
</feature>
<feature type="transmembrane region" description="Helical" evidence="8">
    <location>
        <begin position="867"/>
        <end position="885"/>
    </location>
</feature>
<dbReference type="PANTHER" id="PTHR10582:SF2">
    <property type="entry name" value="INACTIVE"/>
    <property type="match status" value="1"/>
</dbReference>
<proteinExistence type="predicted"/>
<reference evidence="10 11" key="1">
    <citation type="submission" date="2014-06" db="EMBL/GenBank/DDBJ databases">
        <authorList>
            <person name="Swart Estienne"/>
        </authorList>
    </citation>
    <scope>NUCLEOTIDE SEQUENCE [LARGE SCALE GENOMIC DNA]</scope>
    <source>
        <strain evidence="10 11">130c</strain>
    </source>
</reference>
<feature type="region of interest" description="Disordered" evidence="7">
    <location>
        <begin position="1569"/>
        <end position="1612"/>
    </location>
</feature>
<dbReference type="OMA" id="WIENCIF"/>
<dbReference type="Pfam" id="PF00520">
    <property type="entry name" value="Ion_trans"/>
    <property type="match status" value="1"/>
</dbReference>
<dbReference type="InParanoid" id="A0A078A0T0"/>
<evidence type="ECO:0000256" key="8">
    <source>
        <dbReference type="SAM" id="Phobius"/>
    </source>
</evidence>
<feature type="transmembrane region" description="Helical" evidence="8">
    <location>
        <begin position="1102"/>
        <end position="1121"/>
    </location>
</feature>
<keyword evidence="3" id="KW-0677">Repeat</keyword>
<evidence type="ECO:0000256" key="2">
    <source>
        <dbReference type="ARBA" id="ARBA00022692"/>
    </source>
</evidence>
<keyword evidence="5 8" id="KW-0472">Membrane</keyword>
<feature type="region of interest" description="Disordered" evidence="7">
    <location>
        <begin position="1"/>
        <end position="32"/>
    </location>
</feature>
<feature type="transmembrane region" description="Helical" evidence="8">
    <location>
        <begin position="791"/>
        <end position="816"/>
    </location>
</feature>
<dbReference type="EMBL" id="CCKQ01004585">
    <property type="protein sequence ID" value="CDW75745.1"/>
    <property type="molecule type" value="Genomic_DNA"/>
</dbReference>
<feature type="transmembrane region" description="Helical" evidence="8">
    <location>
        <begin position="1054"/>
        <end position="1082"/>
    </location>
</feature>
<keyword evidence="4 8" id="KW-1133">Transmembrane helix</keyword>
<feature type="transmembrane region" description="Helical" evidence="8">
    <location>
        <begin position="961"/>
        <end position="986"/>
    </location>
</feature>
<evidence type="ECO:0000259" key="9">
    <source>
        <dbReference type="Pfam" id="PF00520"/>
    </source>
</evidence>
<feature type="compositionally biased region" description="Basic and acidic residues" evidence="7">
    <location>
        <begin position="1179"/>
        <end position="1202"/>
    </location>
</feature>
<dbReference type="PANTHER" id="PTHR10582">
    <property type="entry name" value="TRANSIENT RECEPTOR POTENTIAL ION CHANNEL PROTEIN"/>
    <property type="match status" value="1"/>
</dbReference>
<dbReference type="GO" id="GO:0098703">
    <property type="term" value="P:calcium ion import across plasma membrane"/>
    <property type="evidence" value="ECO:0007669"/>
    <property type="project" value="TreeGrafter"/>
</dbReference>
<evidence type="ECO:0000256" key="3">
    <source>
        <dbReference type="ARBA" id="ARBA00022737"/>
    </source>
</evidence>
<keyword evidence="2 8" id="KW-0812">Transmembrane</keyword>